<keyword evidence="3" id="KW-0274">FAD</keyword>
<evidence type="ECO:0000259" key="5">
    <source>
        <dbReference type="Pfam" id="PF07992"/>
    </source>
</evidence>
<dbReference type="SUPFAM" id="SSF51905">
    <property type="entry name" value="FAD/NAD(P)-binding domain"/>
    <property type="match status" value="1"/>
</dbReference>
<evidence type="ECO:0000313" key="7">
    <source>
        <dbReference type="Proteomes" id="UP000054350"/>
    </source>
</evidence>
<keyword evidence="2" id="KW-0285">Flavoprotein</keyword>
<dbReference type="OrthoDB" id="202203at2759"/>
<reference evidence="6 7" key="1">
    <citation type="submission" date="2009-11" db="EMBL/GenBank/DDBJ databases">
        <title>Annotation of Allomyces macrogynus ATCC 38327.</title>
        <authorList>
            <consortium name="The Broad Institute Genome Sequencing Platform"/>
            <person name="Russ C."/>
            <person name="Cuomo C."/>
            <person name="Burger G."/>
            <person name="Gray M.W."/>
            <person name="Holland P.W.H."/>
            <person name="King N."/>
            <person name="Lang F.B.F."/>
            <person name="Roger A.J."/>
            <person name="Ruiz-Trillo I."/>
            <person name="Young S.K."/>
            <person name="Zeng Q."/>
            <person name="Gargeya S."/>
            <person name="Fitzgerald M."/>
            <person name="Haas B."/>
            <person name="Abouelleil A."/>
            <person name="Alvarado L."/>
            <person name="Arachchi H.M."/>
            <person name="Berlin A."/>
            <person name="Chapman S.B."/>
            <person name="Gearin G."/>
            <person name="Goldberg J."/>
            <person name="Griggs A."/>
            <person name="Gujja S."/>
            <person name="Hansen M."/>
            <person name="Heiman D."/>
            <person name="Howarth C."/>
            <person name="Larimer J."/>
            <person name="Lui A."/>
            <person name="MacDonald P.J.P."/>
            <person name="McCowen C."/>
            <person name="Montmayeur A."/>
            <person name="Murphy C."/>
            <person name="Neiman D."/>
            <person name="Pearson M."/>
            <person name="Priest M."/>
            <person name="Roberts A."/>
            <person name="Saif S."/>
            <person name="Shea T."/>
            <person name="Sisk P."/>
            <person name="Stolte C."/>
            <person name="Sykes S."/>
            <person name="Wortman J."/>
            <person name="Nusbaum C."/>
            <person name="Birren B."/>
        </authorList>
    </citation>
    <scope>NUCLEOTIDE SEQUENCE [LARGE SCALE GENOMIC DNA]</scope>
    <source>
        <strain evidence="6 7">ATCC 38327</strain>
    </source>
</reference>
<evidence type="ECO:0000256" key="2">
    <source>
        <dbReference type="ARBA" id="ARBA00022630"/>
    </source>
</evidence>
<dbReference type="Gene3D" id="3.50.50.100">
    <property type="match status" value="1"/>
</dbReference>
<accession>A0A0L0T122</accession>
<name>A0A0L0T122_ALLM3</name>
<dbReference type="AlphaFoldDB" id="A0A0L0T122"/>
<dbReference type="GO" id="GO:0004174">
    <property type="term" value="F:electron-transferring-flavoprotein dehydrogenase activity"/>
    <property type="evidence" value="ECO:0007669"/>
    <property type="project" value="TreeGrafter"/>
</dbReference>
<sequence length="368" mass="40408">MENIPRVVGSLSNPHAHLASMILPHESYVNNGKVYIECVDALYPDHAVLAGGTFKIPFDYCAIATGSEYGSNIKNADNVTASYRLHKLQFEHERLRLARSVLVVGGGQVGVEIAGQIRTQFPDKQVHLVEANSRLLRHNHSAVHYRVLAELEKLGVQVTLNQRLTHVHFNKFMDSAGHGYEADVVFMSTGPVPRVEFLKPHFPHLISRRGVQVEPTMQLPGYPSLFAGGDVTDVCPDKTVVNAERAAITIANNIMVAHKNKLRSAKGQPPLPLFTAGHGPTRALMPTSAIRVIALGKVGLCVINGWFVFSHPKLLEWKWAFADGAIRRLQLPGDPIGSRTDSWVRGVAPKPPPTCQDGVCRCQMVEVP</sequence>
<comment type="similarity">
    <text evidence="1">Belongs to the FAD-dependent oxidoreductase family.</text>
</comment>
<gene>
    <name evidence="6" type="ORF">AMAG_12655</name>
</gene>
<dbReference type="VEuPathDB" id="FungiDB:AMAG_12655"/>
<protein>
    <recommendedName>
        <fullName evidence="5">FAD/NAD(P)-binding domain-containing protein</fullName>
    </recommendedName>
</protein>
<feature type="domain" description="FAD/NAD(P)-binding" evidence="5">
    <location>
        <begin position="33"/>
        <end position="241"/>
    </location>
</feature>
<dbReference type="Pfam" id="PF07992">
    <property type="entry name" value="Pyr_redox_2"/>
    <property type="match status" value="1"/>
</dbReference>
<dbReference type="InterPro" id="IPR036188">
    <property type="entry name" value="FAD/NAD-bd_sf"/>
</dbReference>
<dbReference type="STRING" id="578462.A0A0L0T122"/>
<dbReference type="PANTHER" id="PTHR43735">
    <property type="entry name" value="APOPTOSIS-INDUCING FACTOR 1"/>
    <property type="match status" value="1"/>
</dbReference>
<dbReference type="GO" id="GO:0005737">
    <property type="term" value="C:cytoplasm"/>
    <property type="evidence" value="ECO:0007669"/>
    <property type="project" value="TreeGrafter"/>
</dbReference>
<dbReference type="PRINTS" id="PR00368">
    <property type="entry name" value="FADPNR"/>
</dbReference>
<organism evidence="6 7">
    <name type="scientific">Allomyces macrogynus (strain ATCC 38327)</name>
    <name type="common">Allomyces javanicus var. macrogynus</name>
    <dbReference type="NCBI Taxonomy" id="578462"/>
    <lineage>
        <taxon>Eukaryota</taxon>
        <taxon>Fungi</taxon>
        <taxon>Fungi incertae sedis</taxon>
        <taxon>Blastocladiomycota</taxon>
        <taxon>Blastocladiomycetes</taxon>
        <taxon>Blastocladiales</taxon>
        <taxon>Blastocladiaceae</taxon>
        <taxon>Allomyces</taxon>
    </lineage>
</organism>
<dbReference type="OMA" id="NNIMVAH"/>
<keyword evidence="4" id="KW-0560">Oxidoreductase</keyword>
<evidence type="ECO:0000313" key="6">
    <source>
        <dbReference type="EMBL" id="KNE68478.1"/>
    </source>
</evidence>
<dbReference type="Proteomes" id="UP000054350">
    <property type="component" value="Unassembled WGS sequence"/>
</dbReference>
<proteinExistence type="inferred from homology"/>
<reference evidence="7" key="2">
    <citation type="submission" date="2009-11" db="EMBL/GenBank/DDBJ databases">
        <title>The Genome Sequence of Allomyces macrogynus strain ATCC 38327.</title>
        <authorList>
            <consortium name="The Broad Institute Genome Sequencing Platform"/>
            <person name="Russ C."/>
            <person name="Cuomo C."/>
            <person name="Shea T."/>
            <person name="Young S.K."/>
            <person name="Zeng Q."/>
            <person name="Koehrsen M."/>
            <person name="Haas B."/>
            <person name="Borodovsky M."/>
            <person name="Guigo R."/>
            <person name="Alvarado L."/>
            <person name="Berlin A."/>
            <person name="Borenstein D."/>
            <person name="Chen Z."/>
            <person name="Engels R."/>
            <person name="Freedman E."/>
            <person name="Gellesch M."/>
            <person name="Goldberg J."/>
            <person name="Griggs A."/>
            <person name="Gujja S."/>
            <person name="Heiman D."/>
            <person name="Hepburn T."/>
            <person name="Howarth C."/>
            <person name="Jen D."/>
            <person name="Larson L."/>
            <person name="Lewis B."/>
            <person name="Mehta T."/>
            <person name="Park D."/>
            <person name="Pearson M."/>
            <person name="Roberts A."/>
            <person name="Saif S."/>
            <person name="Shenoy N."/>
            <person name="Sisk P."/>
            <person name="Stolte C."/>
            <person name="Sykes S."/>
            <person name="Walk T."/>
            <person name="White J."/>
            <person name="Yandava C."/>
            <person name="Burger G."/>
            <person name="Gray M.W."/>
            <person name="Holland P.W.H."/>
            <person name="King N."/>
            <person name="Lang F.B.F."/>
            <person name="Roger A.J."/>
            <person name="Ruiz-Trillo I."/>
            <person name="Lander E."/>
            <person name="Nusbaum C."/>
        </authorList>
    </citation>
    <scope>NUCLEOTIDE SEQUENCE [LARGE SCALE GENOMIC DNA]</scope>
    <source>
        <strain evidence="7">ATCC 38327</strain>
    </source>
</reference>
<dbReference type="EMBL" id="GG745357">
    <property type="protein sequence ID" value="KNE68478.1"/>
    <property type="molecule type" value="Genomic_DNA"/>
</dbReference>
<evidence type="ECO:0000256" key="1">
    <source>
        <dbReference type="ARBA" id="ARBA00006442"/>
    </source>
</evidence>
<dbReference type="PANTHER" id="PTHR43735:SF3">
    <property type="entry name" value="FERROPTOSIS SUPPRESSOR PROTEIN 1"/>
    <property type="match status" value="1"/>
</dbReference>
<dbReference type="eggNOG" id="KOG2495">
    <property type="taxonomic scope" value="Eukaryota"/>
</dbReference>
<dbReference type="PRINTS" id="PR00411">
    <property type="entry name" value="PNDRDTASEI"/>
</dbReference>
<keyword evidence="7" id="KW-1185">Reference proteome</keyword>
<evidence type="ECO:0000256" key="3">
    <source>
        <dbReference type="ARBA" id="ARBA00022827"/>
    </source>
</evidence>
<dbReference type="InterPro" id="IPR023753">
    <property type="entry name" value="FAD/NAD-binding_dom"/>
</dbReference>
<dbReference type="GO" id="GO:0050660">
    <property type="term" value="F:flavin adenine dinucleotide binding"/>
    <property type="evidence" value="ECO:0007669"/>
    <property type="project" value="TreeGrafter"/>
</dbReference>
<evidence type="ECO:0000256" key="4">
    <source>
        <dbReference type="ARBA" id="ARBA00023002"/>
    </source>
</evidence>